<keyword evidence="4" id="KW-0862">Zinc</keyword>
<evidence type="ECO:0000256" key="2">
    <source>
        <dbReference type="ARBA" id="ARBA00022723"/>
    </source>
</evidence>
<keyword evidence="2" id="KW-0479">Metal-binding</keyword>
<evidence type="ECO:0000256" key="1">
    <source>
        <dbReference type="ARBA" id="ARBA00001947"/>
    </source>
</evidence>
<dbReference type="Pfam" id="PF00753">
    <property type="entry name" value="Lactamase_B"/>
    <property type="match status" value="1"/>
</dbReference>
<dbReference type="RefSeq" id="XP_003060089.1">
    <property type="nucleotide sequence ID" value="XM_003060043.1"/>
</dbReference>
<name>C1MVR9_MICPC</name>
<dbReference type="GO" id="GO:0046872">
    <property type="term" value="F:metal ion binding"/>
    <property type="evidence" value="ECO:0007669"/>
    <property type="project" value="UniProtKB-KW"/>
</dbReference>
<gene>
    <name evidence="6" type="ORF">MICPUCDRAFT_18235</name>
</gene>
<evidence type="ECO:0000313" key="6">
    <source>
        <dbReference type="EMBL" id="EEH56041.1"/>
    </source>
</evidence>
<dbReference type="SUPFAM" id="SSF56281">
    <property type="entry name" value="Metallo-hydrolase/oxidoreductase"/>
    <property type="match status" value="1"/>
</dbReference>
<comment type="cofactor">
    <cofactor evidence="1">
        <name>Zn(2+)</name>
        <dbReference type="ChEBI" id="CHEBI:29105"/>
    </cofactor>
</comment>
<dbReference type="OrthoDB" id="449487at2759"/>
<organism evidence="7">
    <name type="scientific">Micromonas pusilla (strain CCMP1545)</name>
    <name type="common">Picoplanktonic green alga</name>
    <dbReference type="NCBI Taxonomy" id="564608"/>
    <lineage>
        <taxon>Eukaryota</taxon>
        <taxon>Viridiplantae</taxon>
        <taxon>Chlorophyta</taxon>
        <taxon>Mamiellophyceae</taxon>
        <taxon>Mamiellales</taxon>
        <taxon>Mamiellaceae</taxon>
        <taxon>Micromonas</taxon>
    </lineage>
</organism>
<dbReference type="STRING" id="564608.C1MVR9"/>
<dbReference type="InterPro" id="IPR036866">
    <property type="entry name" value="RibonucZ/Hydroxyglut_hydro"/>
</dbReference>
<dbReference type="eggNOG" id="KOG0813">
    <property type="taxonomic scope" value="Eukaryota"/>
</dbReference>
<dbReference type="OMA" id="GLPCHAH"/>
<keyword evidence="7" id="KW-1185">Reference proteome</keyword>
<dbReference type="AlphaFoldDB" id="C1MVR9"/>
<dbReference type="InterPro" id="IPR051453">
    <property type="entry name" value="MBL_Glyoxalase_II"/>
</dbReference>
<dbReference type="Proteomes" id="UP000001876">
    <property type="component" value="Unassembled WGS sequence"/>
</dbReference>
<evidence type="ECO:0000256" key="3">
    <source>
        <dbReference type="ARBA" id="ARBA00022801"/>
    </source>
</evidence>
<reference evidence="6 7" key="1">
    <citation type="journal article" date="2009" name="Science">
        <title>Green evolution and dynamic adaptations revealed by genomes of the marine picoeukaryotes Micromonas.</title>
        <authorList>
            <person name="Worden A.Z."/>
            <person name="Lee J.H."/>
            <person name="Mock T."/>
            <person name="Rouze P."/>
            <person name="Simmons M.P."/>
            <person name="Aerts A.L."/>
            <person name="Allen A.E."/>
            <person name="Cuvelier M.L."/>
            <person name="Derelle E."/>
            <person name="Everett M.V."/>
            <person name="Foulon E."/>
            <person name="Grimwood J."/>
            <person name="Gundlach H."/>
            <person name="Henrissat B."/>
            <person name="Napoli C."/>
            <person name="McDonald S.M."/>
            <person name="Parker M.S."/>
            <person name="Rombauts S."/>
            <person name="Salamov A."/>
            <person name="Von Dassow P."/>
            <person name="Badger J.H."/>
            <person name="Coutinho P.M."/>
            <person name="Demir E."/>
            <person name="Dubchak I."/>
            <person name="Gentemann C."/>
            <person name="Eikrem W."/>
            <person name="Gready J.E."/>
            <person name="John U."/>
            <person name="Lanier W."/>
            <person name="Lindquist E.A."/>
            <person name="Lucas S."/>
            <person name="Mayer K.F."/>
            <person name="Moreau H."/>
            <person name="Not F."/>
            <person name="Otillar R."/>
            <person name="Panaud O."/>
            <person name="Pangilinan J."/>
            <person name="Paulsen I."/>
            <person name="Piegu B."/>
            <person name="Poliakov A."/>
            <person name="Robbens S."/>
            <person name="Schmutz J."/>
            <person name="Toulza E."/>
            <person name="Wyss T."/>
            <person name="Zelensky A."/>
            <person name="Zhou K."/>
            <person name="Armbrust E.V."/>
            <person name="Bhattacharya D."/>
            <person name="Goodenough U.W."/>
            <person name="Van de Peer Y."/>
            <person name="Grigoriev I.V."/>
        </authorList>
    </citation>
    <scope>NUCLEOTIDE SEQUENCE [LARGE SCALE GENOMIC DNA]</scope>
    <source>
        <strain evidence="6 7">CCMP1545</strain>
    </source>
</reference>
<evidence type="ECO:0000259" key="5">
    <source>
        <dbReference type="SMART" id="SM00849"/>
    </source>
</evidence>
<dbReference type="Gene3D" id="3.60.15.10">
    <property type="entry name" value="Ribonuclease Z/Hydroxyacylglutathione hydrolase-like"/>
    <property type="match status" value="1"/>
</dbReference>
<accession>C1MVR9</accession>
<proteinExistence type="predicted"/>
<sequence length="226" mass="24968">MKNFVYLVGDAKTRECVVIDACWDVRGIQRVIDGDKMKLVGAIATHYHFDHTGGTPPPPFDALGIKVPGIRELHLRGLPCHAHEEDAGEIVRRNEIPRDKLITHKDGALFKVGAIEMKFMHTPGHSPGSMVIAVRGDQQGAPGDGNGVVISGDTIFPGSCGRLDLPDASAERMFDSLARCARELPEEMYVYPGHDYNGARSTVKREKQTGLLRPFTKQQWMTMHAR</sequence>
<dbReference type="InterPro" id="IPR001279">
    <property type="entry name" value="Metallo-B-lactamas"/>
</dbReference>
<evidence type="ECO:0000313" key="7">
    <source>
        <dbReference type="Proteomes" id="UP000001876"/>
    </source>
</evidence>
<keyword evidence="3" id="KW-0378">Hydrolase</keyword>
<dbReference type="EMBL" id="GG663741">
    <property type="protein sequence ID" value="EEH56041.1"/>
    <property type="molecule type" value="Genomic_DNA"/>
</dbReference>
<dbReference type="KEGG" id="mpp:MICPUCDRAFT_18235"/>
<dbReference type="GeneID" id="9685236"/>
<dbReference type="SMART" id="SM00849">
    <property type="entry name" value="Lactamase_B"/>
    <property type="match status" value="1"/>
</dbReference>
<dbReference type="PANTHER" id="PTHR46233">
    <property type="entry name" value="HYDROXYACYLGLUTATHIONE HYDROLASE GLOC"/>
    <property type="match status" value="1"/>
</dbReference>
<dbReference type="PANTHER" id="PTHR46233:SF3">
    <property type="entry name" value="HYDROXYACYLGLUTATHIONE HYDROLASE GLOC"/>
    <property type="match status" value="1"/>
</dbReference>
<dbReference type="GO" id="GO:0016787">
    <property type="term" value="F:hydrolase activity"/>
    <property type="evidence" value="ECO:0007669"/>
    <property type="project" value="UniProtKB-KW"/>
</dbReference>
<evidence type="ECO:0000256" key="4">
    <source>
        <dbReference type="ARBA" id="ARBA00022833"/>
    </source>
</evidence>
<protein>
    <submittedName>
        <fullName evidence="6">Predicted protein</fullName>
    </submittedName>
</protein>
<feature type="domain" description="Metallo-beta-lactamase" evidence="5">
    <location>
        <begin position="2"/>
        <end position="194"/>
    </location>
</feature>